<dbReference type="EMBL" id="GGEC01020675">
    <property type="protein sequence ID" value="MBX01159.1"/>
    <property type="molecule type" value="Transcribed_RNA"/>
</dbReference>
<organism evidence="1">
    <name type="scientific">Rhizophora mucronata</name>
    <name type="common">Asiatic mangrove</name>
    <dbReference type="NCBI Taxonomy" id="61149"/>
    <lineage>
        <taxon>Eukaryota</taxon>
        <taxon>Viridiplantae</taxon>
        <taxon>Streptophyta</taxon>
        <taxon>Embryophyta</taxon>
        <taxon>Tracheophyta</taxon>
        <taxon>Spermatophyta</taxon>
        <taxon>Magnoliopsida</taxon>
        <taxon>eudicotyledons</taxon>
        <taxon>Gunneridae</taxon>
        <taxon>Pentapetalae</taxon>
        <taxon>rosids</taxon>
        <taxon>fabids</taxon>
        <taxon>Malpighiales</taxon>
        <taxon>Rhizophoraceae</taxon>
        <taxon>Rhizophora</taxon>
    </lineage>
</organism>
<name>A0A2P2K656_RHIMU</name>
<protein>
    <submittedName>
        <fullName evidence="1">Uncharacterized protein</fullName>
    </submittedName>
</protein>
<sequence length="51" mass="6073">MHKTPTHCEIWRRIKYMQPYSCVSTKRLFPSLALPKLKASPFMGLRNMFCK</sequence>
<reference evidence="1" key="1">
    <citation type="submission" date="2018-02" db="EMBL/GenBank/DDBJ databases">
        <title>Rhizophora mucronata_Transcriptome.</title>
        <authorList>
            <person name="Meera S.P."/>
            <person name="Sreeshan A."/>
            <person name="Augustine A."/>
        </authorList>
    </citation>
    <scope>NUCLEOTIDE SEQUENCE</scope>
    <source>
        <tissue evidence="1">Leaf</tissue>
    </source>
</reference>
<accession>A0A2P2K656</accession>
<proteinExistence type="predicted"/>
<dbReference type="AlphaFoldDB" id="A0A2P2K656"/>
<evidence type="ECO:0000313" key="1">
    <source>
        <dbReference type="EMBL" id="MBX01159.1"/>
    </source>
</evidence>